<sequence length="224" mass="24334">MKNMRSLLLLLFAALHQVLAGVTGHDANLTFAFFPASQGDACSSYDISKAITLTTESLPNRSTGFQRLQSKSDTDKRPGGVSWLIQNQELYDPEANYTWTWVKMGSAQLDSQDPLGPQSSPWIFYQYTLADCQQIRPGDDDDDDDGDATPWSMTDCGTPDEGLCMSASRPIGSFAINSLGNREQRKGGCGGWETFENAATTSAKMGGLLATVAAALLVQRAWTM</sequence>
<proteinExistence type="predicted"/>
<reference evidence="4" key="1">
    <citation type="submission" date="2016-07" db="EMBL/GenBank/DDBJ databases">
        <title>Multiple horizontal gene transfer events from other fungi enriched the ability of initially mycotrophic Trichoderma (Ascomycota) to feed on dead plant biomass.</title>
        <authorList>
            <consortium name="DOE Joint Genome Institute"/>
            <person name="Atanasova L."/>
            <person name="Chenthamara K."/>
            <person name="Zhang J."/>
            <person name="Grujic M."/>
            <person name="Henrissat B."/>
            <person name="Kuo A."/>
            <person name="Aerts A."/>
            <person name="Salamov A."/>
            <person name="Lipzen A."/>
            <person name="Labutti K."/>
            <person name="Barry K."/>
            <person name="Miao Y."/>
            <person name="Rahimi M.J."/>
            <person name="Shen Q."/>
            <person name="Grigoriev I.V."/>
            <person name="Kubicek C.P."/>
            <person name="Druzhinina I.S."/>
        </authorList>
    </citation>
    <scope>NUCLEOTIDE SEQUENCE [LARGE SCALE GENOMIC DNA]</scope>
    <source>
        <strain evidence="4">TUCIM 6016</strain>
    </source>
</reference>
<feature type="signal peptide" evidence="2">
    <location>
        <begin position="1"/>
        <end position="20"/>
    </location>
</feature>
<dbReference type="GeneID" id="36601509"/>
<organism evidence="3 4">
    <name type="scientific">Trichoderma citrinoviride</name>
    <dbReference type="NCBI Taxonomy" id="58853"/>
    <lineage>
        <taxon>Eukaryota</taxon>
        <taxon>Fungi</taxon>
        <taxon>Dikarya</taxon>
        <taxon>Ascomycota</taxon>
        <taxon>Pezizomycotina</taxon>
        <taxon>Sordariomycetes</taxon>
        <taxon>Hypocreomycetidae</taxon>
        <taxon>Hypocreales</taxon>
        <taxon>Hypocreaceae</taxon>
        <taxon>Trichoderma</taxon>
    </lineage>
</organism>
<name>A0A2T4BBV3_9HYPO</name>
<accession>A0A2T4BBV3</accession>
<evidence type="ECO:0000313" key="3">
    <source>
        <dbReference type="EMBL" id="PTB66795.1"/>
    </source>
</evidence>
<feature type="chain" id="PRO_5015569655" evidence="2">
    <location>
        <begin position="21"/>
        <end position="224"/>
    </location>
</feature>
<dbReference type="OrthoDB" id="3878372at2759"/>
<feature type="region of interest" description="Disordered" evidence="1">
    <location>
        <begin position="135"/>
        <end position="155"/>
    </location>
</feature>
<gene>
    <name evidence="3" type="ORF">BBK36DRAFT_1140566</name>
</gene>
<keyword evidence="2" id="KW-0732">Signal</keyword>
<evidence type="ECO:0000256" key="1">
    <source>
        <dbReference type="SAM" id="MobiDB-lite"/>
    </source>
</evidence>
<dbReference type="Proteomes" id="UP000241546">
    <property type="component" value="Unassembled WGS sequence"/>
</dbReference>
<evidence type="ECO:0000256" key="2">
    <source>
        <dbReference type="SAM" id="SignalP"/>
    </source>
</evidence>
<dbReference type="RefSeq" id="XP_024750115.1">
    <property type="nucleotide sequence ID" value="XM_024893391.1"/>
</dbReference>
<evidence type="ECO:0000313" key="4">
    <source>
        <dbReference type="Proteomes" id="UP000241546"/>
    </source>
</evidence>
<keyword evidence="4" id="KW-1185">Reference proteome</keyword>
<dbReference type="AlphaFoldDB" id="A0A2T4BBV3"/>
<protein>
    <submittedName>
        <fullName evidence="3">Uncharacterized protein</fullName>
    </submittedName>
</protein>
<dbReference type="EMBL" id="KZ680212">
    <property type="protein sequence ID" value="PTB66795.1"/>
    <property type="molecule type" value="Genomic_DNA"/>
</dbReference>